<reference evidence="4" key="1">
    <citation type="submission" date="2023-07" db="EMBL/GenBank/DDBJ databases">
        <title>Novel species in the genus Lipingzhangella isolated from Sambhar Salt Lake.</title>
        <authorList>
            <person name="Jiya N."/>
            <person name="Kajale S."/>
            <person name="Sharma A."/>
        </authorList>
    </citation>
    <scope>NUCLEOTIDE SEQUENCE [LARGE SCALE GENOMIC DNA]</scope>
    <source>
        <strain evidence="4">LS1_29</strain>
    </source>
</reference>
<organism evidence="3 4">
    <name type="scientific">Lipingzhangella rawalii</name>
    <dbReference type="NCBI Taxonomy" id="2055835"/>
    <lineage>
        <taxon>Bacteria</taxon>
        <taxon>Bacillati</taxon>
        <taxon>Actinomycetota</taxon>
        <taxon>Actinomycetes</taxon>
        <taxon>Streptosporangiales</taxon>
        <taxon>Nocardiopsidaceae</taxon>
        <taxon>Lipingzhangella</taxon>
    </lineage>
</organism>
<keyword evidence="2" id="KW-0732">Signal</keyword>
<dbReference type="EMBL" id="JAVLVT010000005">
    <property type="protein sequence ID" value="MDS1270938.1"/>
    <property type="molecule type" value="Genomic_DNA"/>
</dbReference>
<sequence length="203" mass="22438">MGYPIRILAAAGAVLLLGACGSEGAADEGTPESDTEDTEAADTSAGTLEFDGLTFADPPGLAEFEFPEEDKVDFGLVDPEWVERWEAEELAPEDPHPEQVRIMLRDPEDAMGTLLGMEMGLQMADPDGFEHDIEDELEFPGAVGGAVMRSNYTDHPQENLTRQWDIIVQTTEEPMYHVRYVAPEEEFNEDYADALLDSLEVNR</sequence>
<evidence type="ECO:0000313" key="4">
    <source>
        <dbReference type="Proteomes" id="UP001250214"/>
    </source>
</evidence>
<dbReference type="PROSITE" id="PS51257">
    <property type="entry name" value="PROKAR_LIPOPROTEIN"/>
    <property type="match status" value="1"/>
</dbReference>
<name>A0ABU2H6L0_9ACTN</name>
<proteinExistence type="predicted"/>
<accession>A0ABU2H6L0</accession>
<feature type="signal peptide" evidence="2">
    <location>
        <begin position="1"/>
        <end position="25"/>
    </location>
</feature>
<comment type="caution">
    <text evidence="3">The sequence shown here is derived from an EMBL/GenBank/DDBJ whole genome shotgun (WGS) entry which is preliminary data.</text>
</comment>
<keyword evidence="4" id="KW-1185">Reference proteome</keyword>
<feature type="region of interest" description="Disordered" evidence="1">
    <location>
        <begin position="22"/>
        <end position="60"/>
    </location>
</feature>
<gene>
    <name evidence="3" type="ORF">RIF23_11575</name>
</gene>
<evidence type="ECO:0000313" key="3">
    <source>
        <dbReference type="EMBL" id="MDS1270938.1"/>
    </source>
</evidence>
<dbReference type="Proteomes" id="UP001250214">
    <property type="component" value="Unassembled WGS sequence"/>
</dbReference>
<feature type="compositionally biased region" description="Acidic residues" evidence="1">
    <location>
        <begin position="25"/>
        <end position="40"/>
    </location>
</feature>
<evidence type="ECO:0000256" key="1">
    <source>
        <dbReference type="SAM" id="MobiDB-lite"/>
    </source>
</evidence>
<dbReference type="RefSeq" id="WP_310912493.1">
    <property type="nucleotide sequence ID" value="NZ_JAVLVT010000005.1"/>
</dbReference>
<feature type="chain" id="PRO_5045685457" evidence="2">
    <location>
        <begin position="26"/>
        <end position="203"/>
    </location>
</feature>
<evidence type="ECO:0000256" key="2">
    <source>
        <dbReference type="SAM" id="SignalP"/>
    </source>
</evidence>
<protein>
    <submittedName>
        <fullName evidence="3">Uncharacterized protein</fullName>
    </submittedName>
</protein>